<keyword evidence="3" id="KW-0479">Metal-binding</keyword>
<evidence type="ECO:0000256" key="2">
    <source>
        <dbReference type="ARBA" id="ARBA00022691"/>
    </source>
</evidence>
<dbReference type="PANTHER" id="PTHR43409">
    <property type="entry name" value="ANAEROBIC MAGNESIUM-PROTOPORPHYRIN IX MONOMETHYL ESTER CYCLASE-RELATED"/>
    <property type="match status" value="1"/>
</dbReference>
<keyword evidence="5" id="KW-0411">Iron-sulfur</keyword>
<name>A0A5J4RA31_9ZZZZ</name>
<evidence type="ECO:0008006" key="7">
    <source>
        <dbReference type="Google" id="ProtNLM"/>
    </source>
</evidence>
<keyword evidence="4" id="KW-0408">Iron</keyword>
<proteinExistence type="predicted"/>
<evidence type="ECO:0000256" key="3">
    <source>
        <dbReference type="ARBA" id="ARBA00022723"/>
    </source>
</evidence>
<dbReference type="GO" id="GO:0046872">
    <property type="term" value="F:metal ion binding"/>
    <property type="evidence" value="ECO:0007669"/>
    <property type="project" value="UniProtKB-KW"/>
</dbReference>
<gene>
    <name evidence="6" type="ORF">EZS27_021060</name>
</gene>
<organism evidence="6">
    <name type="scientific">termite gut metagenome</name>
    <dbReference type="NCBI Taxonomy" id="433724"/>
    <lineage>
        <taxon>unclassified sequences</taxon>
        <taxon>metagenomes</taxon>
        <taxon>organismal metagenomes</taxon>
    </lineage>
</organism>
<keyword evidence="2" id="KW-0949">S-adenosyl-L-methionine</keyword>
<sequence length="638" mass="75313">MKRNILLLEPNYKNKYPPIGLMKIATYHRNMGDNVVFYKGDLKEFIINQATELCVNKLIEIDETINWLDKKHIIYQYIKTRKGSLINELDIEDSQHYNLILGWLENYKNYYWKQEYVDSPFWDKVFVTTLFTFYWKITIETIEFAKTLVKKHDDIMVGGVLATILHKEVEEATGIKPWRGLLNVPGVLDKGNTDVIDDLPLDYSILDEIDYEYPENNAYYGYMTRGCIRKCPFCAVPTLEPKFNKYIPIKNKIELTKETYGDQRNLLLLDNNVLASKSFENIISDIKDSGFYKGATYIEPNQLDIAISNLKQGLNSRAYIRKSFYLLQNLLDKTKGDTQTLVYNVLKQNSLLKLDTCTQSSMIKAYDVLNDLFESHRNKSPKQRYVDFNQGVDARLFTEEKVRLLSEIPIRPLRIAFDNLDVKEDYVRAIRLGAEYGIRDFSNYLLYNFKDTPEELYERFRINIDLCDELNISIYSFPMKYHPLIGDFSENRNFIGEHWNRKFIRAVQAILNATKGKIGKGTSFFEKAFGRNVDEYLELLHMPETYILYRFFFESIELTDQWREEFNQLSSSNRKIVLRIIYDNDFNDVHLITKNRQVLSFLNHYTNYRKDIITPGTELYQLKQEYDKNPTIKLKRAK</sequence>
<dbReference type="GO" id="GO:0051536">
    <property type="term" value="F:iron-sulfur cluster binding"/>
    <property type="evidence" value="ECO:0007669"/>
    <property type="project" value="UniProtKB-KW"/>
</dbReference>
<evidence type="ECO:0000256" key="4">
    <source>
        <dbReference type="ARBA" id="ARBA00023004"/>
    </source>
</evidence>
<evidence type="ECO:0000256" key="1">
    <source>
        <dbReference type="ARBA" id="ARBA00001966"/>
    </source>
</evidence>
<evidence type="ECO:0000313" key="6">
    <source>
        <dbReference type="EMBL" id="KAA6330214.1"/>
    </source>
</evidence>
<evidence type="ECO:0000256" key="5">
    <source>
        <dbReference type="ARBA" id="ARBA00023014"/>
    </source>
</evidence>
<dbReference type="EMBL" id="SNRY01001534">
    <property type="protein sequence ID" value="KAA6330214.1"/>
    <property type="molecule type" value="Genomic_DNA"/>
</dbReference>
<dbReference type="InterPro" id="IPR051198">
    <property type="entry name" value="BchE-like"/>
</dbReference>
<accession>A0A5J4RA31</accession>
<protein>
    <recommendedName>
        <fullName evidence="7">Radical SAM core domain-containing protein</fullName>
    </recommendedName>
</protein>
<reference evidence="6" key="1">
    <citation type="submission" date="2019-03" db="EMBL/GenBank/DDBJ databases">
        <title>Single cell metagenomics reveals metabolic interactions within the superorganism composed of flagellate Streblomastix strix and complex community of Bacteroidetes bacteria on its surface.</title>
        <authorList>
            <person name="Treitli S.C."/>
            <person name="Kolisko M."/>
            <person name="Husnik F."/>
            <person name="Keeling P."/>
            <person name="Hampl V."/>
        </authorList>
    </citation>
    <scope>NUCLEOTIDE SEQUENCE</scope>
    <source>
        <strain evidence="6">STM</strain>
    </source>
</reference>
<comment type="caution">
    <text evidence="6">The sequence shown here is derived from an EMBL/GenBank/DDBJ whole genome shotgun (WGS) entry which is preliminary data.</text>
</comment>
<dbReference type="AlphaFoldDB" id="A0A5J4RA31"/>
<comment type="cofactor">
    <cofactor evidence="1">
        <name>[4Fe-4S] cluster</name>
        <dbReference type="ChEBI" id="CHEBI:49883"/>
    </cofactor>
</comment>